<dbReference type="GO" id="GO:0003677">
    <property type="term" value="F:DNA binding"/>
    <property type="evidence" value="ECO:0007669"/>
    <property type="project" value="InterPro"/>
</dbReference>
<evidence type="ECO:0000313" key="3">
    <source>
        <dbReference type="EMBL" id="PTQ84235.1"/>
    </source>
</evidence>
<reference evidence="3 4" key="1">
    <citation type="submission" date="2018-04" db="EMBL/GenBank/DDBJ databases">
        <title>Genomic Encyclopedia of Archaeal and Bacterial Type Strains, Phase II (KMG-II): from individual species to whole genera.</title>
        <authorList>
            <person name="Goeker M."/>
        </authorList>
    </citation>
    <scope>NUCLEOTIDE SEQUENCE [LARGE SCALE GENOMIC DNA]</scope>
    <source>
        <strain evidence="3 4">DSM 5822</strain>
    </source>
</reference>
<organism evidence="3 4">
    <name type="scientific">Agitococcus lubricus</name>
    <dbReference type="NCBI Taxonomy" id="1077255"/>
    <lineage>
        <taxon>Bacteria</taxon>
        <taxon>Pseudomonadati</taxon>
        <taxon>Pseudomonadota</taxon>
        <taxon>Gammaproteobacteria</taxon>
        <taxon>Moraxellales</taxon>
        <taxon>Moraxellaceae</taxon>
        <taxon>Agitococcus</taxon>
    </lineage>
</organism>
<dbReference type="EMBL" id="QAON01000061">
    <property type="protein sequence ID" value="PTQ84235.1"/>
    <property type="molecule type" value="Genomic_DNA"/>
</dbReference>
<dbReference type="GO" id="GO:0006313">
    <property type="term" value="P:DNA transposition"/>
    <property type="evidence" value="ECO:0007669"/>
    <property type="project" value="InterPro"/>
</dbReference>
<comment type="similarity">
    <text evidence="1">Belongs to the transposase 8 family.</text>
</comment>
<dbReference type="Pfam" id="PF01527">
    <property type="entry name" value="HTH_Tnp_1"/>
    <property type="match status" value="1"/>
</dbReference>
<name>A0A2T5IK86_9GAMM</name>
<dbReference type="InterPro" id="IPR009057">
    <property type="entry name" value="Homeodomain-like_sf"/>
</dbReference>
<keyword evidence="4" id="KW-1185">Reference proteome</keyword>
<dbReference type="InterPro" id="IPR051839">
    <property type="entry name" value="RD_transcriptional_regulator"/>
</dbReference>
<gene>
    <name evidence="3" type="ORF">C8N29_1612</name>
</gene>
<evidence type="ECO:0000256" key="2">
    <source>
        <dbReference type="SAM" id="Coils"/>
    </source>
</evidence>
<dbReference type="RefSeq" id="WP_107867176.1">
    <property type="nucleotide sequence ID" value="NZ_QAON01000061.1"/>
</dbReference>
<dbReference type="SUPFAM" id="SSF46689">
    <property type="entry name" value="Homeodomain-like"/>
    <property type="match status" value="1"/>
</dbReference>
<dbReference type="GO" id="GO:0004803">
    <property type="term" value="F:transposase activity"/>
    <property type="evidence" value="ECO:0007669"/>
    <property type="project" value="InterPro"/>
</dbReference>
<evidence type="ECO:0000313" key="4">
    <source>
        <dbReference type="Proteomes" id="UP000244223"/>
    </source>
</evidence>
<dbReference type="Proteomes" id="UP000244223">
    <property type="component" value="Unassembled WGS sequence"/>
</dbReference>
<sequence length="104" mass="11862">MKATKSMKKPTYSLEFKQDAAKLVLEKGYSCQKAADHLGVSLSALSRWVKAERPPNVSEVLSKKSGLSLAEHDELRRLRKENEQLRMEREILKKAAVFFAKEVE</sequence>
<dbReference type="AlphaFoldDB" id="A0A2T5IK86"/>
<dbReference type="InterPro" id="IPR002514">
    <property type="entry name" value="Transposase_8"/>
</dbReference>
<dbReference type="PANTHER" id="PTHR33215">
    <property type="entry name" value="PROTEIN DISTAL ANTENNA"/>
    <property type="match status" value="1"/>
</dbReference>
<dbReference type="OrthoDB" id="342869at2"/>
<accession>A0A2T5IK86</accession>
<feature type="coiled-coil region" evidence="2">
    <location>
        <begin position="68"/>
        <end position="95"/>
    </location>
</feature>
<protein>
    <submittedName>
        <fullName evidence="3">Transposase</fullName>
    </submittedName>
</protein>
<comment type="caution">
    <text evidence="3">The sequence shown here is derived from an EMBL/GenBank/DDBJ whole genome shotgun (WGS) entry which is preliminary data.</text>
</comment>
<keyword evidence="2" id="KW-0175">Coiled coil</keyword>
<proteinExistence type="inferred from homology"/>
<dbReference type="PANTHER" id="PTHR33215:SF13">
    <property type="entry name" value="PROTEIN DISTAL ANTENNA"/>
    <property type="match status" value="1"/>
</dbReference>
<evidence type="ECO:0000256" key="1">
    <source>
        <dbReference type="ARBA" id="ARBA00009964"/>
    </source>
</evidence>
<dbReference type="Gene3D" id="1.10.10.60">
    <property type="entry name" value="Homeodomain-like"/>
    <property type="match status" value="1"/>
</dbReference>